<evidence type="ECO:0000313" key="5">
    <source>
        <dbReference type="Proteomes" id="UP000257323"/>
    </source>
</evidence>
<accession>A0A3E2BPQ3</accession>
<dbReference type="InterPro" id="IPR029039">
    <property type="entry name" value="Flavoprotein-like_sf"/>
</dbReference>
<organism evidence="4 5">
    <name type="scientific">Candidatus Saccharicenans subterraneus</name>
    <dbReference type="NCBI Taxonomy" id="2508984"/>
    <lineage>
        <taxon>Bacteria</taxon>
        <taxon>Candidatus Aminicenantota</taxon>
        <taxon>Candidatus Aminicenantia</taxon>
        <taxon>Candidatus Aminicenantales</taxon>
        <taxon>Candidatus Saccharicenantaceae</taxon>
        <taxon>Candidatus Saccharicenans</taxon>
    </lineage>
</organism>
<dbReference type="AlphaFoldDB" id="A0A3E2BPQ3"/>
<feature type="domain" description="NADPH-dependent FMN reductase-like" evidence="3">
    <location>
        <begin position="4"/>
        <end position="152"/>
    </location>
</feature>
<reference evidence="4 5" key="1">
    <citation type="submission" date="2018-08" db="EMBL/GenBank/DDBJ databases">
        <title>Genome analysis of the thermophilic bacterium of the candidate phylum Aminicenantes from deep subsurface aquifer revealed its physiology and ecological role.</title>
        <authorList>
            <person name="Kadnikov V.V."/>
            <person name="Mardanov A.V."/>
            <person name="Beletsky A.V."/>
            <person name="Karnachuk O.V."/>
            <person name="Ravin N.V."/>
        </authorList>
    </citation>
    <scope>NUCLEOTIDE SEQUENCE [LARGE SCALE GENOMIC DNA]</scope>
    <source>
        <strain evidence="4">BY38</strain>
    </source>
</reference>
<comment type="caution">
    <text evidence="4">The sequence shown here is derived from an EMBL/GenBank/DDBJ whole genome shotgun (WGS) entry which is preliminary data.</text>
</comment>
<dbReference type="PANTHER" id="PTHR43278">
    <property type="entry name" value="NAD(P)H-DEPENDENT FMN-CONTAINING OXIDOREDUCTASE YWQN-RELATED"/>
    <property type="match status" value="1"/>
</dbReference>
<name>A0A3E2BPQ3_9BACT</name>
<evidence type="ECO:0000259" key="3">
    <source>
        <dbReference type="Pfam" id="PF03358"/>
    </source>
</evidence>
<dbReference type="PANTHER" id="PTHR43278:SF2">
    <property type="entry name" value="IRON-SULFUR FLAVOPROTEIN"/>
    <property type="match status" value="1"/>
</dbReference>
<evidence type="ECO:0000256" key="1">
    <source>
        <dbReference type="ARBA" id="ARBA00022630"/>
    </source>
</evidence>
<dbReference type="InterPro" id="IPR051796">
    <property type="entry name" value="ISF_SsuE-like"/>
</dbReference>
<proteinExistence type="predicted"/>
<dbReference type="Gene3D" id="3.40.50.360">
    <property type="match status" value="1"/>
</dbReference>
<dbReference type="GO" id="GO:0016491">
    <property type="term" value="F:oxidoreductase activity"/>
    <property type="evidence" value="ECO:0007669"/>
    <property type="project" value="InterPro"/>
</dbReference>
<protein>
    <submittedName>
        <fullName evidence="4">Iron-sulfur flavoprotein</fullName>
    </submittedName>
</protein>
<sequence length="187" mass="20745">MKKKLLVFTGSPRKDGNSTILALEAARAAREAGASVEVINLARLKINPCRACDRCRDRGPGECLQKDDMKKLYPRLKEAEAIILAHPVYWFTINAQTKLFIDRWYAFGGDEYASFKNKKVGLILTYADRDVFSSGGVNALRAYQDIFGYLGVEIKGMVYASAASPGQVRKQPGVLKEAYNLGKDLMS</sequence>
<keyword evidence="2" id="KW-0288">FMN</keyword>
<dbReference type="EMBL" id="QUAH01000002">
    <property type="protein sequence ID" value="RFT16698.1"/>
    <property type="molecule type" value="Genomic_DNA"/>
</dbReference>
<keyword evidence="1" id="KW-0285">Flavoprotein</keyword>
<evidence type="ECO:0000313" key="4">
    <source>
        <dbReference type="EMBL" id="RFT16698.1"/>
    </source>
</evidence>
<evidence type="ECO:0000256" key="2">
    <source>
        <dbReference type="ARBA" id="ARBA00022643"/>
    </source>
</evidence>
<dbReference type="Pfam" id="PF03358">
    <property type="entry name" value="FMN_red"/>
    <property type="match status" value="1"/>
</dbReference>
<dbReference type="InterPro" id="IPR005025">
    <property type="entry name" value="FMN_Rdtase-like_dom"/>
</dbReference>
<dbReference type="Proteomes" id="UP000257323">
    <property type="component" value="Unassembled WGS sequence"/>
</dbReference>
<gene>
    <name evidence="4" type="ORF">OP8BY_1311</name>
</gene>
<dbReference type="SUPFAM" id="SSF52218">
    <property type="entry name" value="Flavoproteins"/>
    <property type="match status" value="1"/>
</dbReference>